<dbReference type="Proteomes" id="UP000001593">
    <property type="component" value="Unassembled WGS sequence"/>
</dbReference>
<gene>
    <name evidence="11" type="ORF">NEMVEDRAFT_v1g223141</name>
</gene>
<dbReference type="GO" id="GO:0005819">
    <property type="term" value="C:spindle"/>
    <property type="evidence" value="ECO:0000318"/>
    <property type="project" value="GO_Central"/>
</dbReference>
<dbReference type="EMBL" id="DS471720">
    <property type="protein sequence ID" value="EDO28318.1"/>
    <property type="molecule type" value="Genomic_DNA"/>
</dbReference>
<evidence type="ECO:0000256" key="6">
    <source>
        <dbReference type="ARBA" id="ARBA00023163"/>
    </source>
</evidence>
<dbReference type="InterPro" id="IPR045107">
    <property type="entry name" value="SAC3/GANP/THP3"/>
</dbReference>
<organism evidence="11 12">
    <name type="scientific">Nematostella vectensis</name>
    <name type="common">Starlet sea anemone</name>
    <dbReference type="NCBI Taxonomy" id="45351"/>
    <lineage>
        <taxon>Eukaryota</taxon>
        <taxon>Metazoa</taxon>
        <taxon>Cnidaria</taxon>
        <taxon>Anthozoa</taxon>
        <taxon>Hexacorallia</taxon>
        <taxon>Actiniaria</taxon>
        <taxon>Edwardsiidae</taxon>
        <taxon>Nematostella</taxon>
    </lineage>
</organism>
<comment type="similarity">
    <text evidence="2">Belongs to the Mediator complex subunit 12 family.</text>
</comment>
<keyword evidence="6" id="KW-0804">Transcription</keyword>
<keyword evidence="4" id="KW-0805">Transcription regulation</keyword>
<dbReference type="HOGENOM" id="CLU_452216_0_0_1"/>
<dbReference type="SUPFAM" id="SSF54928">
    <property type="entry name" value="RNA-binding domain, RBD"/>
    <property type="match status" value="1"/>
</dbReference>
<dbReference type="InParanoid" id="A7T6T6"/>
<name>A7T6T6_NEMVE</name>
<proteinExistence type="inferred from homology"/>
<accession>A7T6T6</accession>
<reference evidence="11 12" key="1">
    <citation type="journal article" date="2007" name="Science">
        <title>Sea anemone genome reveals ancestral eumetazoan gene repertoire and genomic organization.</title>
        <authorList>
            <person name="Putnam N.H."/>
            <person name="Srivastava M."/>
            <person name="Hellsten U."/>
            <person name="Dirks B."/>
            <person name="Chapman J."/>
            <person name="Salamov A."/>
            <person name="Terry A."/>
            <person name="Shapiro H."/>
            <person name="Lindquist E."/>
            <person name="Kapitonov V.V."/>
            <person name="Jurka J."/>
            <person name="Genikhovich G."/>
            <person name="Grigoriev I.V."/>
            <person name="Lucas S.M."/>
            <person name="Steele R.E."/>
            <person name="Finnerty J.R."/>
            <person name="Technau U."/>
            <person name="Martindale M.Q."/>
            <person name="Rokhsar D.S."/>
        </authorList>
    </citation>
    <scope>NUCLEOTIDE SEQUENCE [LARGE SCALE GENOMIC DNA]</scope>
    <source>
        <strain evidence="12">CH2 X CH6</strain>
    </source>
</reference>
<dbReference type="GO" id="GO:0005634">
    <property type="term" value="C:nucleus"/>
    <property type="evidence" value="ECO:0000318"/>
    <property type="project" value="GO_Central"/>
</dbReference>
<dbReference type="Pfam" id="PF03399">
    <property type="entry name" value="SAC3_GANP"/>
    <property type="match status" value="1"/>
</dbReference>
<evidence type="ECO:0000313" key="11">
    <source>
        <dbReference type="EMBL" id="EDO28318.1"/>
    </source>
</evidence>
<dbReference type="InterPro" id="IPR034265">
    <property type="entry name" value="MCM3AP_RRM"/>
</dbReference>
<evidence type="ECO:0000313" key="12">
    <source>
        <dbReference type="Proteomes" id="UP000001593"/>
    </source>
</evidence>
<dbReference type="PANTHER" id="PTHR12436">
    <property type="entry name" value="80 KDA MCM3-ASSOCIATED PROTEIN"/>
    <property type="match status" value="1"/>
</dbReference>
<dbReference type="eggNOG" id="KOG1860">
    <property type="taxonomic scope" value="Eukaryota"/>
</dbReference>
<dbReference type="InterPro" id="IPR021990">
    <property type="entry name" value="Mediator_Med12_LCEWAV"/>
</dbReference>
<dbReference type="InterPro" id="IPR035979">
    <property type="entry name" value="RBD_domain_sf"/>
</dbReference>
<evidence type="ECO:0000256" key="3">
    <source>
        <dbReference type="ARBA" id="ARBA00022491"/>
    </source>
</evidence>
<evidence type="ECO:0000256" key="1">
    <source>
        <dbReference type="ARBA" id="ARBA00004123"/>
    </source>
</evidence>
<dbReference type="PANTHER" id="PTHR12436:SF38">
    <property type="entry name" value="SAC3 DOMAIN-CONTAINING PROTEIN 1"/>
    <property type="match status" value="1"/>
</dbReference>
<feature type="region of interest" description="Disordered" evidence="8">
    <location>
        <begin position="225"/>
        <end position="255"/>
    </location>
</feature>
<dbReference type="GO" id="GO:0051225">
    <property type="term" value="P:spindle assembly"/>
    <property type="evidence" value="ECO:0000318"/>
    <property type="project" value="GO_Central"/>
</dbReference>
<evidence type="ECO:0000256" key="5">
    <source>
        <dbReference type="ARBA" id="ARBA00023159"/>
    </source>
</evidence>
<dbReference type="STRING" id="45351.A7T6T6"/>
<keyword evidence="7" id="KW-0539">Nucleus</keyword>
<dbReference type="AlphaFoldDB" id="A7T6T6"/>
<evidence type="ECO:0000256" key="4">
    <source>
        <dbReference type="ARBA" id="ARBA00023015"/>
    </source>
</evidence>
<feature type="domain" description="Mediator complex subunit Med12 LCEWAV-domain" evidence="10">
    <location>
        <begin position="332"/>
        <end position="398"/>
    </location>
</feature>
<evidence type="ECO:0000256" key="8">
    <source>
        <dbReference type="SAM" id="MobiDB-lite"/>
    </source>
</evidence>
<dbReference type="GO" id="GO:0003676">
    <property type="term" value="F:nucleic acid binding"/>
    <property type="evidence" value="ECO:0007669"/>
    <property type="project" value="InterPro"/>
</dbReference>
<dbReference type="PhylomeDB" id="A7T6T6"/>
<feature type="compositionally biased region" description="Polar residues" evidence="8">
    <location>
        <begin position="244"/>
        <end position="255"/>
    </location>
</feature>
<evidence type="ECO:0000256" key="2">
    <source>
        <dbReference type="ARBA" id="ARBA00010289"/>
    </source>
</evidence>
<evidence type="ECO:0000259" key="10">
    <source>
        <dbReference type="Pfam" id="PF12145"/>
    </source>
</evidence>
<evidence type="ECO:0000259" key="9">
    <source>
        <dbReference type="Pfam" id="PF03399"/>
    </source>
</evidence>
<dbReference type="CDD" id="cd12443">
    <property type="entry name" value="RRM_MCM3A_like"/>
    <property type="match status" value="1"/>
</dbReference>
<feature type="domain" description="SAC3/GANP/THP3 conserved" evidence="9">
    <location>
        <begin position="511"/>
        <end position="560"/>
    </location>
</feature>
<evidence type="ECO:0000256" key="7">
    <source>
        <dbReference type="ARBA" id="ARBA00023242"/>
    </source>
</evidence>
<dbReference type="GO" id="GO:0005813">
    <property type="term" value="C:centrosome"/>
    <property type="evidence" value="ECO:0000318"/>
    <property type="project" value="GO_Central"/>
</dbReference>
<sequence>MAKASRSFIGLHKVPACFLLYGARVMSSVFVIANYLVVYCTFEPSNVPAGSVFGGTTFRQPVFGSAQPAPTTPVLGNSGEVFGSRQTDTFGAGLEKGNFNLKSSQETQGKGVFGFNISTASTEIPRSTFTQASSVQRLFGTSQDDAGVGVFSGNAPGNFSATFTPISTTSSVFGASSSKGRSFSFGQPKEIKQAAPFGFPITPTIESSKEHNVFGAATVSRGPSVFGANPFGKSNPPLKRTSPHNKSGNQQTSPTTDISALKGLVIREIPEAFNKNPWLKRFYSRFGEVAKIICYPRKKSASVIFKTHAAAEQAKRKGTVLLPGTAPVSIFWKQDKKRSRTGRTSAVCFSVIAVNRVLTTLEILDKYDFTRADNTNCIDLLYAKIFTSASKGNREFKNYKLDQSNVASEEGKQMVTKGLMVVGNIYIREKFQMNCSGGMHLITSHQVFYLFVPPSGGAKRVLRNLSSLPTALSAGDRFRILDMIDKKIRQGVKKATDISTAKAVKGACPDMCPEKERYMREDRRRLHVFETVPGSYSMEENPKVNHSKAIKEYDRSAADKGYITSPSHQQSMVWVDIQNVPIIACPFFRTSPCRMSSALSQCSR</sequence>
<protein>
    <submittedName>
        <fullName evidence="11">Uncharacterized protein</fullName>
    </submittedName>
</protein>
<keyword evidence="3" id="KW-0678">Repressor</keyword>
<keyword evidence="5" id="KW-0010">Activator</keyword>
<keyword evidence="12" id="KW-1185">Reference proteome</keyword>
<comment type="subcellular location">
    <subcellularLocation>
        <location evidence="1">Nucleus</location>
    </subcellularLocation>
</comment>
<dbReference type="Gene3D" id="3.30.70.330">
    <property type="match status" value="1"/>
</dbReference>
<dbReference type="InterPro" id="IPR005062">
    <property type="entry name" value="SAC3/GANP/THP3_conserved"/>
</dbReference>
<dbReference type="InterPro" id="IPR012677">
    <property type="entry name" value="Nucleotide-bd_a/b_plait_sf"/>
</dbReference>
<dbReference type="Pfam" id="PF12145">
    <property type="entry name" value="Med12-LCEWAV"/>
    <property type="match status" value="1"/>
</dbReference>
<dbReference type="GO" id="GO:0051298">
    <property type="term" value="P:centrosome duplication"/>
    <property type="evidence" value="ECO:0000318"/>
    <property type="project" value="GO_Central"/>
</dbReference>